<dbReference type="EMBL" id="JAADJG010000598">
    <property type="protein sequence ID" value="KAF4442449.1"/>
    <property type="molecule type" value="Genomic_DNA"/>
</dbReference>
<keyword evidence="1" id="KW-1133">Transmembrane helix</keyword>
<evidence type="ECO:0000313" key="3">
    <source>
        <dbReference type="EMBL" id="KAF4442449.1"/>
    </source>
</evidence>
<dbReference type="PANTHER" id="PTHR37019:SF1">
    <property type="entry name" value="EXPERA DOMAIN-CONTAINING PROTEIN"/>
    <property type="match status" value="1"/>
</dbReference>
<dbReference type="AlphaFoldDB" id="A0A8H4K4M6"/>
<proteinExistence type="predicted"/>
<evidence type="ECO:0000313" key="4">
    <source>
        <dbReference type="Proteomes" id="UP000605986"/>
    </source>
</evidence>
<protein>
    <recommendedName>
        <fullName evidence="2">DUF7704 domain-containing protein</fullName>
    </recommendedName>
</protein>
<dbReference type="OrthoDB" id="3587182at2759"/>
<organism evidence="3 4">
    <name type="scientific">Fusarium austroafricanum</name>
    <dbReference type="NCBI Taxonomy" id="2364996"/>
    <lineage>
        <taxon>Eukaryota</taxon>
        <taxon>Fungi</taxon>
        <taxon>Dikarya</taxon>
        <taxon>Ascomycota</taxon>
        <taxon>Pezizomycotina</taxon>
        <taxon>Sordariomycetes</taxon>
        <taxon>Hypocreomycetidae</taxon>
        <taxon>Hypocreales</taxon>
        <taxon>Nectriaceae</taxon>
        <taxon>Fusarium</taxon>
        <taxon>Fusarium concolor species complex</taxon>
    </lineage>
</organism>
<feature type="transmembrane region" description="Helical" evidence="1">
    <location>
        <begin position="126"/>
        <end position="143"/>
    </location>
</feature>
<comment type="caution">
    <text evidence="3">The sequence shown here is derived from an EMBL/GenBank/DDBJ whole genome shotgun (WGS) entry which is preliminary data.</text>
</comment>
<keyword evidence="1" id="KW-0812">Transmembrane</keyword>
<feature type="transmembrane region" description="Helical" evidence="1">
    <location>
        <begin position="12"/>
        <end position="35"/>
    </location>
</feature>
<dbReference type="Proteomes" id="UP000605986">
    <property type="component" value="Unassembled WGS sequence"/>
</dbReference>
<reference evidence="3" key="1">
    <citation type="submission" date="2020-01" db="EMBL/GenBank/DDBJ databases">
        <title>Identification and distribution of gene clusters putatively required for synthesis of sphingolipid metabolism inhibitors in phylogenetically diverse species of the filamentous fungus Fusarium.</title>
        <authorList>
            <person name="Kim H.-S."/>
            <person name="Busman M."/>
            <person name="Brown D.W."/>
            <person name="Divon H."/>
            <person name="Uhlig S."/>
            <person name="Proctor R.H."/>
        </authorList>
    </citation>
    <scope>NUCLEOTIDE SEQUENCE</scope>
    <source>
        <strain evidence="3">NRRL 53441</strain>
    </source>
</reference>
<feature type="domain" description="DUF7704" evidence="2">
    <location>
        <begin position="7"/>
        <end position="141"/>
    </location>
</feature>
<feature type="transmembrane region" description="Helical" evidence="1">
    <location>
        <begin position="55"/>
        <end position="75"/>
    </location>
</feature>
<dbReference type="PANTHER" id="PTHR37019">
    <property type="entry name" value="CHROMOSOME 1, WHOLE GENOME SHOTGUN SEQUENCE"/>
    <property type="match status" value="1"/>
</dbReference>
<dbReference type="Pfam" id="PF24803">
    <property type="entry name" value="DUF7704"/>
    <property type="match status" value="1"/>
</dbReference>
<feature type="transmembrane region" description="Helical" evidence="1">
    <location>
        <begin position="87"/>
        <end position="106"/>
    </location>
</feature>
<keyword evidence="1" id="KW-0472">Membrane</keyword>
<sequence>MTRTTLTHIPFAYRFLFLWFEPFAAFGGSILLWFAPKMFLNTMNPVAKYAPDNKVIYDQVAATYTLFAFNEAVLLRSTNDLRVWRTVLIGILICDALHLYGSWAAIPNAFWNVGTWRWEDWVNLGSLWGQAAVRVAFLMGIGLEGNVRVKAD</sequence>
<accession>A0A8H4K4M6</accession>
<name>A0A8H4K4M6_9HYPO</name>
<gene>
    <name evidence="3" type="ORF">F53441_11735</name>
</gene>
<evidence type="ECO:0000259" key="2">
    <source>
        <dbReference type="Pfam" id="PF24803"/>
    </source>
</evidence>
<dbReference type="InterPro" id="IPR056121">
    <property type="entry name" value="DUF7704"/>
</dbReference>
<evidence type="ECO:0000256" key="1">
    <source>
        <dbReference type="SAM" id="Phobius"/>
    </source>
</evidence>
<keyword evidence="4" id="KW-1185">Reference proteome</keyword>